<comment type="caution">
    <text evidence="2">The sequence shown here is derived from an EMBL/GenBank/DDBJ whole genome shotgun (WGS) entry which is preliminary data.</text>
</comment>
<protein>
    <submittedName>
        <fullName evidence="2">Uncharacterized protein</fullName>
    </submittedName>
</protein>
<dbReference type="Proteomes" id="UP001066276">
    <property type="component" value="Chromosome 3_1"/>
</dbReference>
<feature type="region of interest" description="Disordered" evidence="1">
    <location>
        <begin position="141"/>
        <end position="199"/>
    </location>
</feature>
<dbReference type="EMBL" id="JANPWB010000005">
    <property type="protein sequence ID" value="KAJ1188284.1"/>
    <property type="molecule type" value="Genomic_DNA"/>
</dbReference>
<sequence>MRAVVVRVVDQSYRVYRAQKQKVAGTSKAWSSSPANPNSVTLFRVGRTTREIEEVGEKNAAPLRLMTAAPPEVFKAWGTIQWDRGGAASTVLLFELAATRPGPVQLLQTPESRALGSGSRILPSTARSRALRELQVLHCNRSSPPVNSPWPSWSTPFGSWEDHRDPQAQVNPGETLTNKADGAKGLLKNKGGMPAQQLG</sequence>
<feature type="compositionally biased region" description="Polar residues" evidence="1">
    <location>
        <begin position="168"/>
        <end position="178"/>
    </location>
</feature>
<gene>
    <name evidence="2" type="ORF">NDU88_005046</name>
</gene>
<accession>A0AAV7UH18</accession>
<feature type="compositionally biased region" description="Low complexity" evidence="1">
    <location>
        <begin position="142"/>
        <end position="156"/>
    </location>
</feature>
<reference evidence="2" key="1">
    <citation type="journal article" date="2022" name="bioRxiv">
        <title>Sequencing and chromosome-scale assembly of the giantPleurodeles waltlgenome.</title>
        <authorList>
            <person name="Brown T."/>
            <person name="Elewa A."/>
            <person name="Iarovenko S."/>
            <person name="Subramanian E."/>
            <person name="Araus A.J."/>
            <person name="Petzold A."/>
            <person name="Susuki M."/>
            <person name="Suzuki K.-i.T."/>
            <person name="Hayashi T."/>
            <person name="Toyoda A."/>
            <person name="Oliveira C."/>
            <person name="Osipova E."/>
            <person name="Leigh N.D."/>
            <person name="Simon A."/>
            <person name="Yun M.H."/>
        </authorList>
    </citation>
    <scope>NUCLEOTIDE SEQUENCE</scope>
    <source>
        <strain evidence="2">20211129_DDA</strain>
        <tissue evidence="2">Liver</tissue>
    </source>
</reference>
<evidence type="ECO:0000256" key="1">
    <source>
        <dbReference type="SAM" id="MobiDB-lite"/>
    </source>
</evidence>
<evidence type="ECO:0000313" key="3">
    <source>
        <dbReference type="Proteomes" id="UP001066276"/>
    </source>
</evidence>
<evidence type="ECO:0000313" key="2">
    <source>
        <dbReference type="EMBL" id="KAJ1188284.1"/>
    </source>
</evidence>
<dbReference type="AlphaFoldDB" id="A0AAV7UH18"/>
<keyword evidence="3" id="KW-1185">Reference proteome</keyword>
<proteinExistence type="predicted"/>
<organism evidence="2 3">
    <name type="scientific">Pleurodeles waltl</name>
    <name type="common">Iberian ribbed newt</name>
    <dbReference type="NCBI Taxonomy" id="8319"/>
    <lineage>
        <taxon>Eukaryota</taxon>
        <taxon>Metazoa</taxon>
        <taxon>Chordata</taxon>
        <taxon>Craniata</taxon>
        <taxon>Vertebrata</taxon>
        <taxon>Euteleostomi</taxon>
        <taxon>Amphibia</taxon>
        <taxon>Batrachia</taxon>
        <taxon>Caudata</taxon>
        <taxon>Salamandroidea</taxon>
        <taxon>Salamandridae</taxon>
        <taxon>Pleurodelinae</taxon>
        <taxon>Pleurodeles</taxon>
    </lineage>
</organism>
<name>A0AAV7UH18_PLEWA</name>